<dbReference type="Gene3D" id="1.10.730.10">
    <property type="entry name" value="Isoleucyl-tRNA Synthetase, Domain 1"/>
    <property type="match status" value="1"/>
</dbReference>
<organism evidence="7">
    <name type="scientific">marine sediment metagenome</name>
    <dbReference type="NCBI Taxonomy" id="412755"/>
    <lineage>
        <taxon>unclassified sequences</taxon>
        <taxon>metagenomes</taxon>
        <taxon>ecological metagenomes</taxon>
    </lineage>
</organism>
<evidence type="ECO:0000259" key="6">
    <source>
        <dbReference type="Pfam" id="PF08264"/>
    </source>
</evidence>
<dbReference type="PANTHER" id="PTHR42780:SF1">
    <property type="entry name" value="ISOLEUCINE--TRNA LIGASE, CYTOPLASMIC"/>
    <property type="match status" value="1"/>
</dbReference>
<dbReference type="Pfam" id="PF08264">
    <property type="entry name" value="Anticodon_1"/>
    <property type="match status" value="1"/>
</dbReference>
<comment type="caution">
    <text evidence="7">The sequence shown here is derived from an EMBL/GenBank/DDBJ whole genome shotgun (WGS) entry which is preliminary data.</text>
</comment>
<dbReference type="AlphaFoldDB" id="X0W182"/>
<feature type="non-terminal residue" evidence="7">
    <location>
        <position position="1"/>
    </location>
</feature>
<evidence type="ECO:0000256" key="2">
    <source>
        <dbReference type="ARBA" id="ARBA00022741"/>
    </source>
</evidence>
<evidence type="ECO:0000313" key="7">
    <source>
        <dbReference type="EMBL" id="GAG24529.1"/>
    </source>
</evidence>
<dbReference type="GO" id="GO:0004822">
    <property type="term" value="F:isoleucine-tRNA ligase activity"/>
    <property type="evidence" value="ECO:0007669"/>
    <property type="project" value="InterPro"/>
</dbReference>
<dbReference type="GO" id="GO:0005524">
    <property type="term" value="F:ATP binding"/>
    <property type="evidence" value="ECO:0007669"/>
    <property type="project" value="UniProtKB-KW"/>
</dbReference>
<proteinExistence type="predicted"/>
<name>X0W182_9ZZZZ</name>
<protein>
    <recommendedName>
        <fullName evidence="6">Methionyl/Valyl/Leucyl/Isoleucyl-tRNA synthetase anticodon-binding domain-containing protein</fullName>
    </recommendedName>
</protein>
<feature type="domain" description="Methionyl/Valyl/Leucyl/Isoleucyl-tRNA synthetase anticodon-binding" evidence="6">
    <location>
        <begin position="51"/>
        <end position="200"/>
    </location>
</feature>
<evidence type="ECO:0000256" key="3">
    <source>
        <dbReference type="ARBA" id="ARBA00022840"/>
    </source>
</evidence>
<reference evidence="7" key="1">
    <citation type="journal article" date="2014" name="Front. Microbiol.">
        <title>High frequency of phylogenetically diverse reductive dehalogenase-homologous genes in deep subseafloor sedimentary metagenomes.</title>
        <authorList>
            <person name="Kawai M."/>
            <person name="Futagami T."/>
            <person name="Toyoda A."/>
            <person name="Takaki Y."/>
            <person name="Nishi S."/>
            <person name="Hori S."/>
            <person name="Arai W."/>
            <person name="Tsubouchi T."/>
            <person name="Morono Y."/>
            <person name="Uchiyama I."/>
            <person name="Ito T."/>
            <person name="Fujiyama A."/>
            <person name="Inagaki F."/>
            <person name="Takami H."/>
        </authorList>
    </citation>
    <scope>NUCLEOTIDE SEQUENCE</scope>
    <source>
        <strain evidence="7">Expedition CK06-06</strain>
    </source>
</reference>
<accession>X0W182</accession>
<feature type="non-terminal residue" evidence="7">
    <location>
        <position position="254"/>
    </location>
</feature>
<dbReference type="GO" id="GO:0000049">
    <property type="term" value="F:tRNA binding"/>
    <property type="evidence" value="ECO:0007669"/>
    <property type="project" value="InterPro"/>
</dbReference>
<evidence type="ECO:0000256" key="5">
    <source>
        <dbReference type="ARBA" id="ARBA00023146"/>
    </source>
</evidence>
<dbReference type="InterPro" id="IPR009080">
    <property type="entry name" value="tRNAsynth_Ia_anticodon-bd"/>
</dbReference>
<keyword evidence="2" id="KW-0547">Nucleotide-binding</keyword>
<dbReference type="InterPro" id="IPR023586">
    <property type="entry name" value="Ile-tRNA-ligase_type2"/>
</dbReference>
<gene>
    <name evidence="7" type="ORF">S01H1_60931</name>
</gene>
<dbReference type="GO" id="GO:0006428">
    <property type="term" value="P:isoleucyl-tRNA aminoacylation"/>
    <property type="evidence" value="ECO:0007669"/>
    <property type="project" value="TreeGrafter"/>
</dbReference>
<keyword evidence="5" id="KW-0030">Aminoacyl-tRNA synthetase</keyword>
<evidence type="ECO:0000256" key="4">
    <source>
        <dbReference type="ARBA" id="ARBA00022917"/>
    </source>
</evidence>
<keyword evidence="1" id="KW-0436">Ligase</keyword>
<dbReference type="CDD" id="cd07961">
    <property type="entry name" value="Anticodon_Ia_Ile_ABEc"/>
    <property type="match status" value="1"/>
</dbReference>
<dbReference type="EMBL" id="BARS01039924">
    <property type="protein sequence ID" value="GAG24529.1"/>
    <property type="molecule type" value="Genomic_DNA"/>
</dbReference>
<keyword evidence="4" id="KW-0648">Protein biosynthesis</keyword>
<dbReference type="InterPro" id="IPR033709">
    <property type="entry name" value="Anticodon_Ile_ABEc"/>
</dbReference>
<dbReference type="PANTHER" id="PTHR42780">
    <property type="entry name" value="SOLEUCYL-TRNA SYNTHETASE"/>
    <property type="match status" value="1"/>
</dbReference>
<dbReference type="InterPro" id="IPR013155">
    <property type="entry name" value="M/V/L/I-tRNA-synth_anticd-bd"/>
</dbReference>
<keyword evidence="3" id="KW-0067">ATP-binding</keyword>
<evidence type="ECO:0000256" key="1">
    <source>
        <dbReference type="ARBA" id="ARBA00022598"/>
    </source>
</evidence>
<sequence length="254" mass="29166">LILPLWNVYSFFVTYAILDNWMPDSDLPSDSHLDETHSSVHTTQPVYNSLDRWLLSELHTLVRDVTVALETYDVAAATRQIQSFIDILSKWYLRRSRRRFWKSEADADKNAAYTTLHEVLVKTCKLLAPFMPFLAEDLYKNLVCNIDPEAPESIHLSDWLSFDSGIILEEVNDEMRMVMKLASLGHAARNKASIKVRQPLLETAFFLGDITARETLEKYSHLLADELNVKQVRVLDSARDVVSYQLNPLPQQLG</sequence>
<dbReference type="SUPFAM" id="SSF47323">
    <property type="entry name" value="Anticodon-binding domain of a subclass of class I aminoacyl-tRNA synthetases"/>
    <property type="match status" value="1"/>
</dbReference>